<organism evidence="3 4">
    <name type="scientific">Petrimonas mucosa</name>
    <dbReference type="NCBI Taxonomy" id="1642646"/>
    <lineage>
        <taxon>Bacteria</taxon>
        <taxon>Pseudomonadati</taxon>
        <taxon>Bacteroidota</taxon>
        <taxon>Bacteroidia</taxon>
        <taxon>Bacteroidales</taxon>
        <taxon>Dysgonomonadaceae</taxon>
        <taxon>Petrimonas</taxon>
    </lineage>
</organism>
<accession>A0A1G4GA12</accession>
<dbReference type="GO" id="GO:0003676">
    <property type="term" value="F:nucleic acid binding"/>
    <property type="evidence" value="ECO:0007669"/>
    <property type="project" value="InterPro"/>
</dbReference>
<dbReference type="InterPro" id="IPR002052">
    <property type="entry name" value="DNA_methylase_N6_adenine_CS"/>
</dbReference>
<sequence length="182" mass="21001">MRIISGKYKSRRIPVPANLKARPTTDFARESLFNVLNNLIEWEETTALDLFSGTGSVALELVSRGCPYVVNVEMNANHYNFICKAKELLGAKELFPIRGDVFKYLQSVHQQFDLIFADPPYDLPELGTVPLLVLEKNLLKEGGIFVMEHSKEYNFSHLPLFKEERKYGSVHFTFFEKREERP</sequence>
<dbReference type="CDD" id="cd02440">
    <property type="entry name" value="AdoMet_MTases"/>
    <property type="match status" value="1"/>
</dbReference>
<dbReference type="Proteomes" id="UP000178485">
    <property type="component" value="Chromosome i"/>
</dbReference>
<keyword evidence="2 3" id="KW-0808">Transferase</keyword>
<evidence type="ECO:0000313" key="4">
    <source>
        <dbReference type="Proteomes" id="UP000178485"/>
    </source>
</evidence>
<gene>
    <name evidence="3" type="ORF">ING2E5A_2597</name>
</gene>
<dbReference type="AlphaFoldDB" id="A0A1G4GA12"/>
<dbReference type="PIRSF" id="PIRSF004553">
    <property type="entry name" value="CHP00095"/>
    <property type="match status" value="1"/>
</dbReference>
<name>A0A1G4GA12_9BACT</name>
<evidence type="ECO:0000313" key="3">
    <source>
        <dbReference type="EMBL" id="SCM59393.1"/>
    </source>
</evidence>
<dbReference type="PANTHER" id="PTHR43542:SF1">
    <property type="entry name" value="METHYLTRANSFERASE"/>
    <property type="match status" value="1"/>
</dbReference>
<dbReference type="Gene3D" id="3.40.50.150">
    <property type="entry name" value="Vaccinia Virus protein VP39"/>
    <property type="match status" value="1"/>
</dbReference>
<dbReference type="RefSeq" id="WP_071137689.1">
    <property type="nucleotide sequence ID" value="NZ_DUQN01000074.1"/>
</dbReference>
<dbReference type="EMBL" id="LT608328">
    <property type="protein sequence ID" value="SCM59393.1"/>
    <property type="molecule type" value="Genomic_DNA"/>
</dbReference>
<keyword evidence="4" id="KW-1185">Reference proteome</keyword>
<reference evidence="3 4" key="1">
    <citation type="submission" date="2016-08" db="EMBL/GenBank/DDBJ databases">
        <authorList>
            <person name="Seilhamer J.J."/>
        </authorList>
    </citation>
    <scope>NUCLEOTIDE SEQUENCE [LARGE SCALE GENOMIC DNA]</scope>
    <source>
        <strain evidence="3">ING2-E5A</strain>
    </source>
</reference>
<evidence type="ECO:0000256" key="1">
    <source>
        <dbReference type="ARBA" id="ARBA00022603"/>
    </source>
</evidence>
<dbReference type="Pfam" id="PF03602">
    <property type="entry name" value="Cons_hypoth95"/>
    <property type="match status" value="1"/>
</dbReference>
<proteinExistence type="predicted"/>
<dbReference type="STRING" id="1642646.ING2E5A_2597"/>
<keyword evidence="1 3" id="KW-0489">Methyltransferase</keyword>
<dbReference type="PROSITE" id="PS00092">
    <property type="entry name" value="N6_MTASE"/>
    <property type="match status" value="1"/>
</dbReference>
<dbReference type="KEGG" id="pmuc:ING2E5A_2597"/>
<dbReference type="GO" id="GO:0031167">
    <property type="term" value="P:rRNA methylation"/>
    <property type="evidence" value="ECO:0007669"/>
    <property type="project" value="InterPro"/>
</dbReference>
<evidence type="ECO:0000256" key="2">
    <source>
        <dbReference type="ARBA" id="ARBA00022679"/>
    </source>
</evidence>
<dbReference type="PANTHER" id="PTHR43542">
    <property type="entry name" value="METHYLTRANSFERASE"/>
    <property type="match status" value="1"/>
</dbReference>
<dbReference type="GO" id="GO:0008168">
    <property type="term" value="F:methyltransferase activity"/>
    <property type="evidence" value="ECO:0007669"/>
    <property type="project" value="UniProtKB-KW"/>
</dbReference>
<dbReference type="InterPro" id="IPR029063">
    <property type="entry name" value="SAM-dependent_MTases_sf"/>
</dbReference>
<dbReference type="SUPFAM" id="SSF53335">
    <property type="entry name" value="S-adenosyl-L-methionine-dependent methyltransferases"/>
    <property type="match status" value="1"/>
</dbReference>
<protein>
    <submittedName>
        <fullName evidence="3">Putative methylase RP545</fullName>
        <ecNumber evidence="3">2.1.1.-</ecNumber>
    </submittedName>
</protein>
<dbReference type="EC" id="2.1.1.-" evidence="3"/>
<dbReference type="InterPro" id="IPR004398">
    <property type="entry name" value="RNA_MeTrfase_RsmD"/>
</dbReference>